<evidence type="ECO:0000313" key="1">
    <source>
        <dbReference type="EMBL" id="MDV7222637.1"/>
    </source>
</evidence>
<protein>
    <submittedName>
        <fullName evidence="1">Uncharacterized protein</fullName>
    </submittedName>
</protein>
<name>A0ABU4FPW1_9ACTN</name>
<keyword evidence="2" id="KW-1185">Reference proteome</keyword>
<sequence length="65" mass="7679">MKNEPFYGDPCPLCRRPLRIEYGRSRPSAPEDRPARVWIAGYRCNDCETTRAQRWADAMRTLFET</sequence>
<accession>A0ABU4FPW1</accession>
<dbReference type="Proteomes" id="UP001187346">
    <property type="component" value="Unassembled WGS sequence"/>
</dbReference>
<dbReference type="RefSeq" id="WP_317775391.1">
    <property type="nucleotide sequence ID" value="NZ_JAWMAJ010000242.1"/>
</dbReference>
<gene>
    <name evidence="1" type="ORF">R5A26_42570</name>
</gene>
<reference evidence="1 2" key="1">
    <citation type="submission" date="2023-10" db="EMBL/GenBank/DDBJ databases">
        <title>Characterization of rhizosphere-enriched actinobacteria from wheat plants lab-grown on chernevaya soil.</title>
        <authorList>
            <person name="Tikhonova E.N."/>
            <person name="Konopkin A."/>
            <person name="Kravchenko I.K."/>
        </authorList>
    </citation>
    <scope>NUCLEOTIDE SEQUENCE [LARGE SCALE GENOMIC DNA]</scope>
    <source>
        <strain evidence="1 2">RR29</strain>
    </source>
</reference>
<dbReference type="EMBL" id="JAWMAJ010000242">
    <property type="protein sequence ID" value="MDV7222637.1"/>
    <property type="molecule type" value="Genomic_DNA"/>
</dbReference>
<proteinExistence type="predicted"/>
<organism evidence="1 2">
    <name type="scientific">Streptomyces prunicolor</name>
    <dbReference type="NCBI Taxonomy" id="67348"/>
    <lineage>
        <taxon>Bacteria</taxon>
        <taxon>Bacillati</taxon>
        <taxon>Actinomycetota</taxon>
        <taxon>Actinomycetes</taxon>
        <taxon>Kitasatosporales</taxon>
        <taxon>Streptomycetaceae</taxon>
        <taxon>Streptomyces</taxon>
    </lineage>
</organism>
<evidence type="ECO:0000313" key="2">
    <source>
        <dbReference type="Proteomes" id="UP001187346"/>
    </source>
</evidence>
<comment type="caution">
    <text evidence="1">The sequence shown here is derived from an EMBL/GenBank/DDBJ whole genome shotgun (WGS) entry which is preliminary data.</text>
</comment>